<dbReference type="InterPro" id="IPR011989">
    <property type="entry name" value="ARM-like"/>
</dbReference>
<evidence type="ECO:0000256" key="5">
    <source>
        <dbReference type="ARBA" id="ARBA00023136"/>
    </source>
</evidence>
<keyword evidence="9" id="KW-1185">Reference proteome</keyword>
<dbReference type="GO" id="GO:0006886">
    <property type="term" value="P:intracellular protein transport"/>
    <property type="evidence" value="ECO:0007669"/>
    <property type="project" value="InterPro"/>
</dbReference>
<proteinExistence type="inferred from homology"/>
<protein>
    <submittedName>
        <fullName evidence="8">AP-3 complex subunit beta-2</fullName>
    </submittedName>
</protein>
<keyword evidence="4" id="KW-0653">Protein transport</keyword>
<evidence type="ECO:0000256" key="6">
    <source>
        <dbReference type="SAM" id="MobiDB-lite"/>
    </source>
</evidence>
<evidence type="ECO:0000256" key="1">
    <source>
        <dbReference type="ARBA" id="ARBA00004308"/>
    </source>
</evidence>
<gene>
    <name evidence="8" type="ORF">D915_000607</name>
</gene>
<dbReference type="SUPFAM" id="SSF48371">
    <property type="entry name" value="ARM repeat"/>
    <property type="match status" value="1"/>
</dbReference>
<evidence type="ECO:0000256" key="4">
    <source>
        <dbReference type="ARBA" id="ARBA00022927"/>
    </source>
</evidence>
<dbReference type="Gene3D" id="1.25.10.10">
    <property type="entry name" value="Leucine-rich Repeat Variant"/>
    <property type="match status" value="1"/>
</dbReference>
<dbReference type="InterPro" id="IPR016024">
    <property type="entry name" value="ARM-type_fold"/>
</dbReference>
<feature type="domain" description="Clathrin/coatomer adaptor adaptin-like N-terminal" evidence="7">
    <location>
        <begin position="58"/>
        <end position="642"/>
    </location>
</feature>
<dbReference type="GO" id="GO:0012505">
    <property type="term" value="C:endomembrane system"/>
    <property type="evidence" value="ECO:0007669"/>
    <property type="project" value="UniProtKB-SubCell"/>
</dbReference>
<dbReference type="Pfam" id="PF01602">
    <property type="entry name" value="Adaptin_N"/>
    <property type="match status" value="1"/>
</dbReference>
<evidence type="ECO:0000313" key="8">
    <source>
        <dbReference type="EMBL" id="THD28561.1"/>
    </source>
</evidence>
<organism evidence="8 9">
    <name type="scientific">Fasciola hepatica</name>
    <name type="common">Liver fluke</name>
    <dbReference type="NCBI Taxonomy" id="6192"/>
    <lineage>
        <taxon>Eukaryota</taxon>
        <taxon>Metazoa</taxon>
        <taxon>Spiralia</taxon>
        <taxon>Lophotrochozoa</taxon>
        <taxon>Platyhelminthes</taxon>
        <taxon>Trematoda</taxon>
        <taxon>Digenea</taxon>
        <taxon>Plagiorchiida</taxon>
        <taxon>Echinostomata</taxon>
        <taxon>Echinostomatoidea</taxon>
        <taxon>Fasciolidae</taxon>
        <taxon>Fasciola</taxon>
    </lineage>
</organism>
<keyword evidence="3" id="KW-0813">Transport</keyword>
<feature type="region of interest" description="Disordered" evidence="6">
    <location>
        <begin position="734"/>
        <end position="927"/>
    </location>
</feature>
<feature type="compositionally biased region" description="Polar residues" evidence="6">
    <location>
        <begin position="885"/>
        <end position="896"/>
    </location>
</feature>
<comment type="subcellular location">
    <subcellularLocation>
        <location evidence="1">Endomembrane system</location>
    </subcellularLocation>
</comment>
<keyword evidence="5" id="KW-0472">Membrane</keyword>
<feature type="compositionally biased region" description="Acidic residues" evidence="6">
    <location>
        <begin position="951"/>
        <end position="965"/>
    </location>
</feature>
<reference evidence="8" key="1">
    <citation type="submission" date="2019-03" db="EMBL/GenBank/DDBJ databases">
        <title>Improved annotation for the trematode Fasciola hepatica.</title>
        <authorList>
            <person name="Choi Y.-J."/>
            <person name="Martin J."/>
            <person name="Mitreva M."/>
        </authorList>
    </citation>
    <scope>NUCLEOTIDE SEQUENCE [LARGE SCALE GENOMIC DNA]</scope>
</reference>
<feature type="compositionally biased region" description="Acidic residues" evidence="6">
    <location>
        <begin position="767"/>
        <end position="806"/>
    </location>
</feature>
<comment type="caution">
    <text evidence="8">The sequence shown here is derived from an EMBL/GenBank/DDBJ whole genome shotgun (WGS) entry which is preliminary data.</text>
</comment>
<dbReference type="GO" id="GO:0016192">
    <property type="term" value="P:vesicle-mediated transport"/>
    <property type="evidence" value="ECO:0007669"/>
    <property type="project" value="InterPro"/>
</dbReference>
<name>A0A4E0RNP1_FASHE</name>
<feature type="compositionally biased region" description="Polar residues" evidence="6">
    <location>
        <begin position="904"/>
        <end position="917"/>
    </location>
</feature>
<feature type="compositionally biased region" description="Polar residues" evidence="6">
    <location>
        <begin position="971"/>
        <end position="980"/>
    </location>
</feature>
<evidence type="ECO:0000256" key="2">
    <source>
        <dbReference type="ARBA" id="ARBA00006613"/>
    </source>
</evidence>
<dbReference type="PANTHER" id="PTHR11134">
    <property type="entry name" value="ADAPTOR COMPLEX SUBUNIT BETA FAMILY MEMBER"/>
    <property type="match status" value="1"/>
</dbReference>
<evidence type="ECO:0000256" key="3">
    <source>
        <dbReference type="ARBA" id="ARBA00022448"/>
    </source>
</evidence>
<dbReference type="InterPro" id="IPR002553">
    <property type="entry name" value="Clathrin/coatomer_adapt-like_N"/>
</dbReference>
<feature type="compositionally biased region" description="Acidic residues" evidence="6">
    <location>
        <begin position="848"/>
        <end position="857"/>
    </location>
</feature>
<evidence type="ECO:0000313" key="9">
    <source>
        <dbReference type="Proteomes" id="UP000230066"/>
    </source>
</evidence>
<dbReference type="Proteomes" id="UP000230066">
    <property type="component" value="Unassembled WGS sequence"/>
</dbReference>
<feature type="region of interest" description="Disordered" evidence="6">
    <location>
        <begin position="943"/>
        <end position="985"/>
    </location>
</feature>
<feature type="region of interest" description="Disordered" evidence="6">
    <location>
        <begin position="286"/>
        <end position="319"/>
    </location>
</feature>
<comment type="similarity">
    <text evidence="2">Belongs to the adaptor complexes large subunit family.</text>
</comment>
<sequence>MFLHNRLLHTMDEGFQSSAFAQGISDKNKSSRSVDVEFGADIESGIALSADFSEYDGLRTFLDSNRDAMKLDAMKRIIRMVARGRDCSELFPAVVKNVVSKDPEIRKLVYIYLTRYAEEQQDTALLSVSTFQRSLKDPNQLIRASALRVLCSTRIPMLVPIMMLAISDASKDLSPYVRKTAAHAVLKVYSLEPNEKEQLVEIIDRLLADKTTLVIGSAVRAFEEVCPERLDLIHQNYRKLCSLLMDVDEWGQVVLMNMLTRYARTQFLDPENKVVLEVNTQSGKDADLLSSSSRHEHGHEPAVPNAGAGDQHGLTDTTAPTDYSMADALPLLQADYNTLIESCRFLLQSRNTAVSAQLRVRILVQSDGSVLHLAVNIIPLKTKGDVSSMVRQIRVVIVTFLRSVMREVQYVLLSNIATLSINHPGLFEPYLRSFYCFTNDPLYIKLVKLDILSNLATETSCPTILREFQHYVIQPDPQFVTATIQAIGRCANAIPQIMDICLNGLVRLMSRPDEKIVAECVVVLRKLLQMQNSDHKEIIIRIAQLTDTMTVPSALASILWLLGEYSHRVPKIAPDVLRKMAKTFVSQESVVKLQVLNLAAKLAIVNPKQTHLLAQYVFTLARYDQNYDIRDRSRLLRALIFPQSLNETGSGDSGTVDTTESKPPVLGYLAKHARKICLAVKPAPVLQSLSKERSIFALGSLSHLLNHCVHGYRELPDWPVVPPNPWSRVVQSAGTPVVSTSSPASSVADRKLGSRSTQPKSLRDFFSDSEEEDEEEEEELEGEDLPENIIYDEEQEEEEVDVDEEERNGGDESISEDDQNGTSSNKKQDSRATIHVICLTKQKHQPWNDEESSEEIQSDLVELGAESVGSSSDSEFGLGPLEQLLRSNKPNHSSGTPECGSSDAAITSPGTTVTTEPSDSEERTFSSSALVATKLTSLTHSLLKASMSGDTETETDDTEDEEENEIRDPILSNSVPTHSVGNDIEPKIPEPINNTLLENHVQAPPRNANESSSPCPLTLDDLEGTISEVSGTSSVTLPAITPSTSSMCESQKMSTISESPSIAIEPSLIRNVIDTTPTPLPTWDPGFSADGLDDELNYCSELPSVPVSLAINWKPSRDTLRWFEALRSKDSNLVVRYQFSRVVHKHNPNLVLLVVELSVPDDTNLCLTNVNLDLGSNVMGRLLLDANRIEPFAPIERLSPGPAHYCSLGIDFSGFTDPIEVNLVYSTGPGASCDAAFSAPLLIAPPPGELIRPNGDNFGNEEQYMKLRDELMKSRCVDRSSKIRLDSNSVHFPDLTALVTLILKTANMCYLGAAICSNDFSTEIPGRYTAPLVNRASESSIQLRFSASTIAENQPCLVELQLKGGHWYHPPRVDTLNSTSALEVVQSKTAVDVTGDHAVNNEAVLTVFCSVHRIRIALCAELDVVFRDTFASPAENIG</sequence>
<accession>A0A4E0RNP1</accession>
<evidence type="ECO:0000259" key="7">
    <source>
        <dbReference type="Pfam" id="PF01602"/>
    </source>
</evidence>
<dbReference type="EMBL" id="JXXN02000120">
    <property type="protein sequence ID" value="THD28561.1"/>
    <property type="molecule type" value="Genomic_DNA"/>
</dbReference>
<feature type="compositionally biased region" description="Low complexity" evidence="6">
    <location>
        <begin position="735"/>
        <end position="747"/>
    </location>
</feature>
<dbReference type="GO" id="GO:0030117">
    <property type="term" value="C:membrane coat"/>
    <property type="evidence" value="ECO:0007669"/>
    <property type="project" value="InterPro"/>
</dbReference>
<dbReference type="InterPro" id="IPR026739">
    <property type="entry name" value="AP_beta"/>
</dbReference>